<sequence>MGDIAAAELMAVARHAAEAGARVAMHWRENAHQLRIEEKTGPRDLVSRADRESEDAIVAVLSGLRPDDGVLGEEHGGKDGATDVLWTIDPIDGTTNYLYGRSDWAVSVAALRRADRRVLAAAVAEPTVGRMTTACDGGGAWSQGRRLAMPVRDSLDTALIEVNFGADNQRHLAGAVIDVLVPHTRDVRRGGSAASALAQVATGRADAAWVPGLQSWDGAAGLLLVAEAGGVVGDLDGETAGHWPATGDVLAASPALWPSLHRLLAPVYAAVV</sequence>
<evidence type="ECO:0000256" key="3">
    <source>
        <dbReference type="ARBA" id="ARBA00009759"/>
    </source>
</evidence>
<proteinExistence type="inferred from homology"/>
<dbReference type="Pfam" id="PF00459">
    <property type="entry name" value="Inositol_P"/>
    <property type="match status" value="1"/>
</dbReference>
<evidence type="ECO:0000256" key="6">
    <source>
        <dbReference type="ARBA" id="ARBA00022842"/>
    </source>
</evidence>
<keyword evidence="10" id="KW-1185">Reference proteome</keyword>
<dbReference type="PANTHER" id="PTHR20854">
    <property type="entry name" value="INOSITOL MONOPHOSPHATASE"/>
    <property type="match status" value="1"/>
</dbReference>
<dbReference type="PRINTS" id="PR00377">
    <property type="entry name" value="IMPHPHTASES"/>
</dbReference>
<dbReference type="EC" id="3.1.3.25" evidence="8"/>
<dbReference type="Proteomes" id="UP000193928">
    <property type="component" value="Unassembled WGS sequence"/>
</dbReference>
<dbReference type="PROSITE" id="PS00629">
    <property type="entry name" value="IMP_1"/>
    <property type="match status" value="1"/>
</dbReference>
<evidence type="ECO:0000256" key="4">
    <source>
        <dbReference type="ARBA" id="ARBA00022723"/>
    </source>
</evidence>
<dbReference type="InterPro" id="IPR033942">
    <property type="entry name" value="IMPase"/>
</dbReference>
<feature type="binding site" evidence="7">
    <location>
        <position position="73"/>
    </location>
    <ligand>
        <name>Mg(2+)</name>
        <dbReference type="ChEBI" id="CHEBI:18420"/>
        <label>1</label>
        <note>catalytic</note>
    </ligand>
</feature>
<feature type="binding site" evidence="7">
    <location>
        <position position="91"/>
    </location>
    <ligand>
        <name>Mg(2+)</name>
        <dbReference type="ChEBI" id="CHEBI:18420"/>
        <label>1</label>
        <note>catalytic</note>
    </ligand>
</feature>
<organism evidence="9 10">
    <name type="scientific">Mycobacterium gordonae</name>
    <dbReference type="NCBI Taxonomy" id="1778"/>
    <lineage>
        <taxon>Bacteria</taxon>
        <taxon>Bacillati</taxon>
        <taxon>Actinomycetota</taxon>
        <taxon>Actinomycetes</taxon>
        <taxon>Mycobacteriales</taxon>
        <taxon>Mycobacteriaceae</taxon>
        <taxon>Mycobacterium</taxon>
    </lineage>
</organism>
<feature type="binding site" evidence="7">
    <location>
        <position position="92"/>
    </location>
    <ligand>
        <name>Mg(2+)</name>
        <dbReference type="ChEBI" id="CHEBI:18420"/>
        <label>1</label>
        <note>catalytic</note>
    </ligand>
</feature>
<dbReference type="GO" id="GO:0006020">
    <property type="term" value="P:inositol metabolic process"/>
    <property type="evidence" value="ECO:0007669"/>
    <property type="project" value="TreeGrafter"/>
</dbReference>
<evidence type="ECO:0000256" key="5">
    <source>
        <dbReference type="ARBA" id="ARBA00022801"/>
    </source>
</evidence>
<dbReference type="SUPFAM" id="SSF56655">
    <property type="entry name" value="Carbohydrate phosphatase"/>
    <property type="match status" value="1"/>
</dbReference>
<evidence type="ECO:0000313" key="9">
    <source>
        <dbReference type="EMBL" id="ORV88154.1"/>
    </source>
</evidence>
<dbReference type="InterPro" id="IPR020550">
    <property type="entry name" value="Inositol_monophosphatase_CS"/>
</dbReference>
<evidence type="ECO:0000256" key="8">
    <source>
        <dbReference type="RuleBase" id="RU364068"/>
    </source>
</evidence>
<dbReference type="GO" id="GO:0046854">
    <property type="term" value="P:phosphatidylinositol phosphate biosynthetic process"/>
    <property type="evidence" value="ECO:0007669"/>
    <property type="project" value="InterPro"/>
</dbReference>
<dbReference type="PROSITE" id="PS00630">
    <property type="entry name" value="IMP_2"/>
    <property type="match status" value="1"/>
</dbReference>
<comment type="cofactor">
    <cofactor evidence="2 7 8">
        <name>Mg(2+)</name>
        <dbReference type="ChEBI" id="CHEBI:18420"/>
    </cofactor>
</comment>
<evidence type="ECO:0000313" key="10">
    <source>
        <dbReference type="Proteomes" id="UP000193928"/>
    </source>
</evidence>
<name>A0A1X1WNL1_MYCGO</name>
<comment type="catalytic activity">
    <reaction evidence="1 8">
        <text>a myo-inositol phosphate + H2O = myo-inositol + phosphate</text>
        <dbReference type="Rhea" id="RHEA:24056"/>
        <dbReference type="ChEBI" id="CHEBI:15377"/>
        <dbReference type="ChEBI" id="CHEBI:17268"/>
        <dbReference type="ChEBI" id="CHEBI:43474"/>
        <dbReference type="ChEBI" id="CHEBI:84139"/>
        <dbReference type="EC" id="3.1.3.25"/>
    </reaction>
</comment>
<dbReference type="InterPro" id="IPR020583">
    <property type="entry name" value="Inositol_monoP_metal-BS"/>
</dbReference>
<dbReference type="Gene3D" id="3.30.540.10">
    <property type="entry name" value="Fructose-1,6-Bisphosphatase, subunit A, domain 1"/>
    <property type="match status" value="1"/>
</dbReference>
<evidence type="ECO:0000256" key="7">
    <source>
        <dbReference type="PIRSR" id="PIRSR600760-2"/>
    </source>
</evidence>
<dbReference type="CDD" id="cd01639">
    <property type="entry name" value="IMPase"/>
    <property type="match status" value="1"/>
</dbReference>
<accession>A0A1X1WNL1</accession>
<dbReference type="AlphaFoldDB" id="A0A1X1WNL1"/>
<dbReference type="EMBL" id="LQOY01000072">
    <property type="protein sequence ID" value="ORV88154.1"/>
    <property type="molecule type" value="Genomic_DNA"/>
</dbReference>
<dbReference type="GO" id="GO:0046872">
    <property type="term" value="F:metal ion binding"/>
    <property type="evidence" value="ECO:0007669"/>
    <property type="project" value="UniProtKB-KW"/>
</dbReference>
<dbReference type="RefSeq" id="WP_159459986.1">
    <property type="nucleotide sequence ID" value="NZ_JACKSU010000060.1"/>
</dbReference>
<gene>
    <name evidence="9" type="ORF">AWC08_22625</name>
</gene>
<keyword evidence="5 8" id="KW-0378">Hydrolase</keyword>
<dbReference type="GO" id="GO:0008934">
    <property type="term" value="F:inositol monophosphate 1-phosphatase activity"/>
    <property type="evidence" value="ECO:0007669"/>
    <property type="project" value="InterPro"/>
</dbReference>
<dbReference type="PANTHER" id="PTHR20854:SF4">
    <property type="entry name" value="INOSITOL-1-MONOPHOSPHATASE-RELATED"/>
    <property type="match status" value="1"/>
</dbReference>
<feature type="binding site" evidence="7">
    <location>
        <position position="217"/>
    </location>
    <ligand>
        <name>Mg(2+)</name>
        <dbReference type="ChEBI" id="CHEBI:18420"/>
        <label>1</label>
        <note>catalytic</note>
    </ligand>
</feature>
<dbReference type="GO" id="GO:0007165">
    <property type="term" value="P:signal transduction"/>
    <property type="evidence" value="ECO:0007669"/>
    <property type="project" value="TreeGrafter"/>
</dbReference>
<keyword evidence="6 7" id="KW-0460">Magnesium</keyword>
<comment type="caution">
    <text evidence="9">The sequence shown here is derived from an EMBL/GenBank/DDBJ whole genome shotgun (WGS) entry which is preliminary data.</text>
</comment>
<protein>
    <recommendedName>
        <fullName evidence="8">Inositol-1-monophosphatase</fullName>
        <ecNumber evidence="8">3.1.3.25</ecNumber>
    </recommendedName>
</protein>
<feature type="binding site" evidence="7">
    <location>
        <position position="89"/>
    </location>
    <ligand>
        <name>Mg(2+)</name>
        <dbReference type="ChEBI" id="CHEBI:18420"/>
        <label>1</label>
        <note>catalytic</note>
    </ligand>
</feature>
<comment type="similarity">
    <text evidence="3 8">Belongs to the inositol monophosphatase superfamily.</text>
</comment>
<dbReference type="InterPro" id="IPR000760">
    <property type="entry name" value="Inositol_monophosphatase-like"/>
</dbReference>
<reference evidence="9 10" key="1">
    <citation type="submission" date="2016-01" db="EMBL/GenBank/DDBJ databases">
        <title>The new phylogeny of the genus Mycobacterium.</title>
        <authorList>
            <person name="Tarcisio F."/>
            <person name="Conor M."/>
            <person name="Antonella G."/>
            <person name="Elisabetta G."/>
            <person name="Giulia F.S."/>
            <person name="Sara T."/>
            <person name="Anna F."/>
            <person name="Clotilde B."/>
            <person name="Roberto B."/>
            <person name="Veronica D.S."/>
            <person name="Fabio R."/>
            <person name="Monica P."/>
            <person name="Olivier J."/>
            <person name="Enrico T."/>
            <person name="Nicola S."/>
        </authorList>
    </citation>
    <scope>NUCLEOTIDE SEQUENCE [LARGE SCALE GENOMIC DNA]</scope>
    <source>
        <strain evidence="9 10">DSM 44160</strain>
    </source>
</reference>
<evidence type="ECO:0000256" key="1">
    <source>
        <dbReference type="ARBA" id="ARBA00001033"/>
    </source>
</evidence>
<evidence type="ECO:0000256" key="2">
    <source>
        <dbReference type="ARBA" id="ARBA00001946"/>
    </source>
</evidence>
<keyword evidence="4 7" id="KW-0479">Metal-binding</keyword>
<dbReference type="Gene3D" id="3.40.190.80">
    <property type="match status" value="1"/>
</dbReference>